<dbReference type="InterPro" id="IPR053278">
    <property type="entry name" value="Pre-60S_factor_ECM1"/>
</dbReference>
<dbReference type="GO" id="GO:0005737">
    <property type="term" value="C:cytoplasm"/>
    <property type="evidence" value="ECO:0007669"/>
    <property type="project" value="UniProtKB-SubCell"/>
</dbReference>
<evidence type="ECO:0000256" key="3">
    <source>
        <dbReference type="ARBA" id="ARBA00022448"/>
    </source>
</evidence>
<reference evidence="8 9" key="1">
    <citation type="journal article" date="2021" name="DNA Res.">
        <title>Genome analysis of Candida subhashii reveals its hybrid nature and dual mitochondrial genome conformations.</title>
        <authorList>
            <person name="Mixao V."/>
            <person name="Hegedusova E."/>
            <person name="Saus E."/>
            <person name="Pryszcz L.P."/>
            <person name="Cillingova A."/>
            <person name="Nosek J."/>
            <person name="Gabaldon T."/>
        </authorList>
    </citation>
    <scope>NUCLEOTIDE SEQUENCE [LARGE SCALE GENOMIC DNA]</scope>
    <source>
        <strain evidence="8 9">CBS 10753</strain>
    </source>
</reference>
<feature type="region of interest" description="Disordered" evidence="7">
    <location>
        <begin position="1"/>
        <end position="37"/>
    </location>
</feature>
<comment type="caution">
    <text evidence="8">The sequence shown here is derived from an EMBL/GenBank/DDBJ whole genome shotgun (WGS) entry which is preliminary data.</text>
</comment>
<dbReference type="RefSeq" id="XP_049265280.1">
    <property type="nucleotide sequence ID" value="XM_049405003.1"/>
</dbReference>
<evidence type="ECO:0000256" key="2">
    <source>
        <dbReference type="ARBA" id="ARBA00004496"/>
    </source>
</evidence>
<evidence type="ECO:0000256" key="1">
    <source>
        <dbReference type="ARBA" id="ARBA00004123"/>
    </source>
</evidence>
<gene>
    <name evidence="8" type="ORF">J8A68_001357</name>
</gene>
<evidence type="ECO:0000313" key="9">
    <source>
        <dbReference type="Proteomes" id="UP000694255"/>
    </source>
</evidence>
<dbReference type="OrthoDB" id="4068492at2759"/>
<keyword evidence="6" id="KW-0539">Nucleus</keyword>
<dbReference type="EMBL" id="JAGSYN010000053">
    <property type="protein sequence ID" value="KAG7665048.1"/>
    <property type="molecule type" value="Genomic_DNA"/>
</dbReference>
<organism evidence="8 9">
    <name type="scientific">[Candida] subhashii</name>
    <dbReference type="NCBI Taxonomy" id="561895"/>
    <lineage>
        <taxon>Eukaryota</taxon>
        <taxon>Fungi</taxon>
        <taxon>Dikarya</taxon>
        <taxon>Ascomycota</taxon>
        <taxon>Saccharomycotina</taxon>
        <taxon>Pichiomycetes</taxon>
        <taxon>Debaryomycetaceae</taxon>
        <taxon>Spathaspora</taxon>
    </lineage>
</organism>
<keyword evidence="3" id="KW-0813">Transport</keyword>
<evidence type="ECO:0000256" key="5">
    <source>
        <dbReference type="ARBA" id="ARBA00022517"/>
    </source>
</evidence>
<dbReference type="InterPro" id="IPR022784">
    <property type="entry name" value="Ribosome_bgen_Alb1"/>
</dbReference>
<comment type="subcellular location">
    <subcellularLocation>
        <location evidence="2">Cytoplasm</location>
    </subcellularLocation>
    <subcellularLocation>
        <location evidence="1">Nucleus</location>
    </subcellularLocation>
</comment>
<dbReference type="GO" id="GO:0005730">
    <property type="term" value="C:nucleolus"/>
    <property type="evidence" value="ECO:0007669"/>
    <property type="project" value="TreeGrafter"/>
</dbReference>
<keyword evidence="4" id="KW-0963">Cytoplasm</keyword>
<proteinExistence type="predicted"/>
<dbReference type="GO" id="GO:0030687">
    <property type="term" value="C:preribosome, large subunit precursor"/>
    <property type="evidence" value="ECO:0007669"/>
    <property type="project" value="TreeGrafter"/>
</dbReference>
<dbReference type="AlphaFoldDB" id="A0A8J5QRE4"/>
<dbReference type="GO" id="GO:0000055">
    <property type="term" value="P:ribosomal large subunit export from nucleus"/>
    <property type="evidence" value="ECO:0007669"/>
    <property type="project" value="TreeGrafter"/>
</dbReference>
<dbReference type="Proteomes" id="UP000694255">
    <property type="component" value="Unassembled WGS sequence"/>
</dbReference>
<accession>A0A8J5QRE4</accession>
<evidence type="ECO:0000313" key="8">
    <source>
        <dbReference type="EMBL" id="KAG7665048.1"/>
    </source>
</evidence>
<dbReference type="Pfam" id="PF09135">
    <property type="entry name" value="Alb1"/>
    <property type="match status" value="1"/>
</dbReference>
<keyword evidence="9" id="KW-1185">Reference proteome</keyword>
<sequence>MAKKISKRSRAARRGLVDNDEGEASSLASIPKPENDDVKKSIIRTTIKNENLLAKKMENSKIRKSNKKKTSALKHKVERSDKLTGVLATKIEQSIARAKYVQNARKSGWEQINKTITIKNDMAEEIKSASVEPEKTVEEIEKDAEDEYVRQFYGNDATNEEKDDVSVRPTSNNRFALLDEAEA</sequence>
<dbReference type="GeneID" id="73468158"/>
<keyword evidence="5" id="KW-0690">Ribosome biogenesis</keyword>
<feature type="compositionally biased region" description="Basic residues" evidence="7">
    <location>
        <begin position="1"/>
        <end position="13"/>
    </location>
</feature>
<dbReference type="PANTHER" id="PTHR28280:SF1">
    <property type="entry name" value="SHUTTLING PRE-60S FACTOR ECM1"/>
    <property type="match status" value="1"/>
</dbReference>
<evidence type="ECO:0000256" key="7">
    <source>
        <dbReference type="SAM" id="MobiDB-lite"/>
    </source>
</evidence>
<dbReference type="PANTHER" id="PTHR28280">
    <property type="entry name" value="SHUTTLING PRE-60S FACTOR ECM1"/>
    <property type="match status" value="1"/>
</dbReference>
<feature type="region of interest" description="Disordered" evidence="7">
    <location>
        <begin position="154"/>
        <end position="183"/>
    </location>
</feature>
<evidence type="ECO:0000256" key="4">
    <source>
        <dbReference type="ARBA" id="ARBA00022490"/>
    </source>
</evidence>
<evidence type="ECO:0000256" key="6">
    <source>
        <dbReference type="ARBA" id="ARBA00023242"/>
    </source>
</evidence>
<protein>
    <submittedName>
        <fullName evidence="8">ECM1</fullName>
    </submittedName>
</protein>
<name>A0A8J5QRE4_9ASCO</name>